<sequence>MRLLLLVSLGFVLLAQVALAAGPAAAQNAYEPKRGSAERAAIMDAVRPVAASHVGAPVEFVVEDLKVFGDRAYAALKMQRPGGKAIDMAGTPNARKYGYDPNEYPGIYALLLRRGGGWTVASEMFSPFEPPFGGPKDCSAWRSVLPVAWCQ</sequence>
<gene>
    <name evidence="2" type="ORF">HDIA_1622</name>
</gene>
<evidence type="ECO:0000313" key="2">
    <source>
        <dbReference type="EMBL" id="SON55163.1"/>
    </source>
</evidence>
<dbReference type="AlphaFoldDB" id="A0A2C9D4L5"/>
<dbReference type="Proteomes" id="UP000223606">
    <property type="component" value="Chromosome 1"/>
</dbReference>
<feature type="signal peptide" evidence="1">
    <location>
        <begin position="1"/>
        <end position="20"/>
    </location>
</feature>
<dbReference type="OrthoDB" id="5540942at2"/>
<keyword evidence="1" id="KW-0732">Signal</keyword>
<reference evidence="3" key="1">
    <citation type="submission" date="2017-09" db="EMBL/GenBank/DDBJ databases">
        <title>Genome sequence of Nannocystis excedens DSM 71.</title>
        <authorList>
            <person name="Blom J."/>
        </authorList>
    </citation>
    <scope>NUCLEOTIDE SEQUENCE [LARGE SCALE GENOMIC DNA]</scope>
    <source>
        <strain evidence="3">type strain: E19</strain>
    </source>
</reference>
<evidence type="ECO:0008006" key="4">
    <source>
        <dbReference type="Google" id="ProtNLM"/>
    </source>
</evidence>
<dbReference type="EMBL" id="LT960614">
    <property type="protein sequence ID" value="SON55163.1"/>
    <property type="molecule type" value="Genomic_DNA"/>
</dbReference>
<evidence type="ECO:0000256" key="1">
    <source>
        <dbReference type="SAM" id="SignalP"/>
    </source>
</evidence>
<evidence type="ECO:0000313" key="3">
    <source>
        <dbReference type="Proteomes" id="UP000223606"/>
    </source>
</evidence>
<name>A0A2C9D4L5_9HYPH</name>
<protein>
    <recommendedName>
        <fullName evidence="4">DUF4864 domain-containing protein</fullName>
    </recommendedName>
</protein>
<dbReference type="KEGG" id="hdi:HDIA_1622"/>
<keyword evidence="3" id="KW-1185">Reference proteome</keyword>
<dbReference type="RefSeq" id="WP_099555715.1">
    <property type="nucleotide sequence ID" value="NZ_LT960614.1"/>
</dbReference>
<proteinExistence type="predicted"/>
<feature type="chain" id="PRO_5012316140" description="DUF4864 domain-containing protein" evidence="1">
    <location>
        <begin position="21"/>
        <end position="151"/>
    </location>
</feature>
<organism evidence="2 3">
    <name type="scientific">Hartmannibacter diazotrophicus</name>
    <dbReference type="NCBI Taxonomy" id="1482074"/>
    <lineage>
        <taxon>Bacteria</taxon>
        <taxon>Pseudomonadati</taxon>
        <taxon>Pseudomonadota</taxon>
        <taxon>Alphaproteobacteria</taxon>
        <taxon>Hyphomicrobiales</taxon>
        <taxon>Pleomorphomonadaceae</taxon>
        <taxon>Hartmannibacter</taxon>
    </lineage>
</organism>
<accession>A0A2C9D4L5</accession>